<dbReference type="Proteomes" id="UP000322899">
    <property type="component" value="Unassembled WGS sequence"/>
</dbReference>
<evidence type="ECO:0000313" key="8">
    <source>
        <dbReference type="EMBL" id="KAA0166998.1"/>
    </source>
</evidence>
<keyword evidence="2 5" id="KW-0812">Transmembrane</keyword>
<evidence type="ECO:0000256" key="5">
    <source>
        <dbReference type="SAM" id="Phobius"/>
    </source>
</evidence>
<evidence type="ECO:0000256" key="1">
    <source>
        <dbReference type="ARBA" id="ARBA00004141"/>
    </source>
</evidence>
<gene>
    <name evidence="9" type="ORF">FNF27_01548</name>
    <name evidence="8" type="ORF">FNF28_02921</name>
    <name evidence="7" type="ORF">FNF31_07566</name>
</gene>
<feature type="signal peptide" evidence="6">
    <location>
        <begin position="1"/>
        <end position="16"/>
    </location>
</feature>
<sequence length="129" mass="12334">MAVGVLLVVLAALCWGVTNPFIARGAGAGAGGGSQSATARPGLASAVLGAFTRLAFILPFAVNQAGSVLCTAAMASLPTSIVQPVANSLTLAVTAVTSSAMGLPTGRPTVVGAGLALIAVGAWLCAADG</sequence>
<dbReference type="Proteomes" id="UP000324907">
    <property type="component" value="Unassembled WGS sequence"/>
</dbReference>
<evidence type="ECO:0000313" key="10">
    <source>
        <dbReference type="Proteomes" id="UP000322899"/>
    </source>
</evidence>
<comment type="caution">
    <text evidence="7">The sequence shown here is derived from an EMBL/GenBank/DDBJ whole genome shotgun (WGS) entry which is preliminary data.</text>
</comment>
<evidence type="ECO:0000313" key="12">
    <source>
        <dbReference type="Proteomes" id="UP000325113"/>
    </source>
</evidence>
<dbReference type="Proteomes" id="UP000325113">
    <property type="component" value="Unassembled WGS sequence"/>
</dbReference>
<evidence type="ECO:0000256" key="6">
    <source>
        <dbReference type="SAM" id="SignalP"/>
    </source>
</evidence>
<protein>
    <recommendedName>
        <fullName evidence="13">EamA domain-containing protein</fullName>
    </recommendedName>
</protein>
<dbReference type="AlphaFoldDB" id="A0A5A8C3L1"/>
<evidence type="ECO:0000313" key="11">
    <source>
        <dbReference type="Proteomes" id="UP000324907"/>
    </source>
</evidence>
<dbReference type="Pfam" id="PF10639">
    <property type="entry name" value="TMEM234"/>
    <property type="match status" value="1"/>
</dbReference>
<dbReference type="PANTHER" id="PTHR28668">
    <property type="entry name" value="TRANSMEMBRANE PROTEIN 234"/>
    <property type="match status" value="1"/>
</dbReference>
<feature type="transmembrane region" description="Helical" evidence="5">
    <location>
        <begin position="106"/>
        <end position="126"/>
    </location>
</feature>
<feature type="transmembrane region" description="Helical" evidence="5">
    <location>
        <begin position="68"/>
        <end position="86"/>
    </location>
</feature>
<keyword evidence="4 5" id="KW-0472">Membrane</keyword>
<evidence type="ECO:0000313" key="7">
    <source>
        <dbReference type="EMBL" id="KAA0147573.1"/>
    </source>
</evidence>
<accession>A0A5A8C3L1</accession>
<feature type="chain" id="PRO_5036136734" description="EamA domain-containing protein" evidence="6">
    <location>
        <begin position="17"/>
        <end position="129"/>
    </location>
</feature>
<keyword evidence="6" id="KW-0732">Signal</keyword>
<evidence type="ECO:0000256" key="3">
    <source>
        <dbReference type="ARBA" id="ARBA00022989"/>
    </source>
</evidence>
<dbReference type="GO" id="GO:0016020">
    <property type="term" value="C:membrane"/>
    <property type="evidence" value="ECO:0007669"/>
    <property type="project" value="UniProtKB-SubCell"/>
</dbReference>
<evidence type="ECO:0000313" key="9">
    <source>
        <dbReference type="EMBL" id="KAA0177219.1"/>
    </source>
</evidence>
<dbReference type="EMBL" id="VLTL01000036">
    <property type="protein sequence ID" value="KAA0166998.1"/>
    <property type="molecule type" value="Genomic_DNA"/>
</dbReference>
<feature type="transmembrane region" description="Helical" evidence="5">
    <location>
        <begin position="41"/>
        <end position="61"/>
    </location>
</feature>
<dbReference type="EMBL" id="VLTO01000005">
    <property type="protein sequence ID" value="KAA0177219.1"/>
    <property type="molecule type" value="Genomic_DNA"/>
</dbReference>
<evidence type="ECO:0000256" key="2">
    <source>
        <dbReference type="ARBA" id="ARBA00022692"/>
    </source>
</evidence>
<keyword evidence="3 5" id="KW-1133">Transmembrane helix</keyword>
<dbReference type="OrthoDB" id="43458at2759"/>
<name>A0A5A8C3L1_CAFRO</name>
<dbReference type="EMBL" id="VLTM01000162">
    <property type="protein sequence ID" value="KAA0147573.1"/>
    <property type="molecule type" value="Genomic_DNA"/>
</dbReference>
<organism evidence="7 12">
    <name type="scientific">Cafeteria roenbergensis</name>
    <name type="common">Marine flagellate</name>
    <dbReference type="NCBI Taxonomy" id="33653"/>
    <lineage>
        <taxon>Eukaryota</taxon>
        <taxon>Sar</taxon>
        <taxon>Stramenopiles</taxon>
        <taxon>Bigyra</taxon>
        <taxon>Opalozoa</taxon>
        <taxon>Bicosoecida</taxon>
        <taxon>Cafeteriaceae</taxon>
        <taxon>Cafeteria</taxon>
    </lineage>
</organism>
<proteinExistence type="predicted"/>
<evidence type="ECO:0000256" key="4">
    <source>
        <dbReference type="ARBA" id="ARBA00023136"/>
    </source>
</evidence>
<dbReference type="InterPro" id="IPR018908">
    <property type="entry name" value="TMEM234"/>
</dbReference>
<dbReference type="PANTHER" id="PTHR28668:SF1">
    <property type="entry name" value="TRANSMEMBRANE PROTEIN 234"/>
    <property type="match status" value="1"/>
</dbReference>
<comment type="subcellular location">
    <subcellularLocation>
        <location evidence="1">Membrane</location>
        <topology evidence="1">Multi-pass membrane protein</topology>
    </subcellularLocation>
</comment>
<reference evidence="10 11" key="1">
    <citation type="submission" date="2019-07" db="EMBL/GenBank/DDBJ databases">
        <title>Genomes of Cafeteria roenbergensis.</title>
        <authorList>
            <person name="Fischer M.G."/>
            <person name="Hackl T."/>
            <person name="Roman M."/>
        </authorList>
    </citation>
    <scope>NUCLEOTIDE SEQUENCE [LARGE SCALE GENOMIC DNA]</scope>
    <source>
        <strain evidence="7 12">Cflag</strain>
        <strain evidence="9 10">E4-10P</strain>
        <strain evidence="8 11">RCC970-E3</strain>
    </source>
</reference>
<evidence type="ECO:0008006" key="13">
    <source>
        <dbReference type="Google" id="ProtNLM"/>
    </source>
</evidence>